<dbReference type="Gramene" id="TVU25281">
    <property type="protein sequence ID" value="TVU25281"/>
    <property type="gene ID" value="EJB05_27773"/>
</dbReference>
<comment type="caution">
    <text evidence="1">The sequence shown here is derived from an EMBL/GenBank/DDBJ whole genome shotgun (WGS) entry which is preliminary data.</text>
</comment>
<protein>
    <submittedName>
        <fullName evidence="1">Uncharacterized protein</fullName>
    </submittedName>
</protein>
<feature type="non-terminal residue" evidence="1">
    <location>
        <position position="63"/>
    </location>
</feature>
<accession>A0A5J9UPT9</accession>
<dbReference type="EMBL" id="RWGY01000013">
    <property type="protein sequence ID" value="TVU25281.1"/>
    <property type="molecule type" value="Genomic_DNA"/>
</dbReference>
<proteinExistence type="predicted"/>
<evidence type="ECO:0000313" key="2">
    <source>
        <dbReference type="Proteomes" id="UP000324897"/>
    </source>
</evidence>
<keyword evidence="2" id="KW-1185">Reference proteome</keyword>
<evidence type="ECO:0000313" key="1">
    <source>
        <dbReference type="EMBL" id="TVU25281.1"/>
    </source>
</evidence>
<organism evidence="1 2">
    <name type="scientific">Eragrostis curvula</name>
    <name type="common">weeping love grass</name>
    <dbReference type="NCBI Taxonomy" id="38414"/>
    <lineage>
        <taxon>Eukaryota</taxon>
        <taxon>Viridiplantae</taxon>
        <taxon>Streptophyta</taxon>
        <taxon>Embryophyta</taxon>
        <taxon>Tracheophyta</taxon>
        <taxon>Spermatophyta</taxon>
        <taxon>Magnoliopsida</taxon>
        <taxon>Liliopsida</taxon>
        <taxon>Poales</taxon>
        <taxon>Poaceae</taxon>
        <taxon>PACMAD clade</taxon>
        <taxon>Chloridoideae</taxon>
        <taxon>Eragrostideae</taxon>
        <taxon>Eragrostidinae</taxon>
        <taxon>Eragrostis</taxon>
    </lineage>
</organism>
<gene>
    <name evidence="1" type="ORF">EJB05_27773</name>
</gene>
<dbReference type="AlphaFoldDB" id="A0A5J9UPT9"/>
<reference evidence="1 2" key="1">
    <citation type="journal article" date="2019" name="Sci. Rep.">
        <title>A high-quality genome of Eragrostis curvula grass provides insights into Poaceae evolution and supports new strategies to enhance forage quality.</title>
        <authorList>
            <person name="Carballo J."/>
            <person name="Santos B.A.C.M."/>
            <person name="Zappacosta D."/>
            <person name="Garbus I."/>
            <person name="Selva J.P."/>
            <person name="Gallo C.A."/>
            <person name="Diaz A."/>
            <person name="Albertini E."/>
            <person name="Caccamo M."/>
            <person name="Echenique V."/>
        </authorList>
    </citation>
    <scope>NUCLEOTIDE SEQUENCE [LARGE SCALE GENOMIC DNA]</scope>
    <source>
        <strain evidence="2">cv. Victoria</strain>
        <tissue evidence="1">Leaf</tissue>
    </source>
</reference>
<sequence length="63" mass="7050">MEASDLHSKEVITGVETYQDRCCNGSRLAPSKLRQLFLWSQGHSSSTEGLILINLKGQLCDRQ</sequence>
<dbReference type="Proteomes" id="UP000324897">
    <property type="component" value="Chromosome 2"/>
</dbReference>
<name>A0A5J9UPT9_9POAL</name>